<evidence type="ECO:0000313" key="4">
    <source>
        <dbReference type="Proteomes" id="UP001415857"/>
    </source>
</evidence>
<dbReference type="Proteomes" id="UP001415857">
    <property type="component" value="Unassembled WGS sequence"/>
</dbReference>
<protein>
    <recommendedName>
        <fullName evidence="2">Piwi domain-containing protein</fullName>
    </recommendedName>
</protein>
<dbReference type="InterPro" id="IPR032474">
    <property type="entry name" value="Argonaute_N"/>
</dbReference>
<accession>A0AAP0RIH9</accession>
<dbReference type="InterPro" id="IPR036397">
    <property type="entry name" value="RNaseH_sf"/>
</dbReference>
<dbReference type="Pfam" id="PF02171">
    <property type="entry name" value="Piwi"/>
    <property type="match status" value="1"/>
</dbReference>
<dbReference type="Gene3D" id="3.30.420.10">
    <property type="entry name" value="Ribonuclease H-like superfamily/Ribonuclease H"/>
    <property type="match status" value="1"/>
</dbReference>
<dbReference type="GO" id="GO:0003723">
    <property type="term" value="F:RNA binding"/>
    <property type="evidence" value="ECO:0007669"/>
    <property type="project" value="UniProtKB-KW"/>
</dbReference>
<dbReference type="AlphaFoldDB" id="A0AAP0RIH9"/>
<dbReference type="InterPro" id="IPR003165">
    <property type="entry name" value="Piwi"/>
</dbReference>
<dbReference type="PROSITE" id="PS50822">
    <property type="entry name" value="PIWI"/>
    <property type="match status" value="1"/>
</dbReference>
<reference evidence="3 4" key="1">
    <citation type="journal article" date="2024" name="Plant J.">
        <title>Genome sequences and population genomics reveal climatic adaptation and genomic divergence between two closely related sweetgum species.</title>
        <authorList>
            <person name="Xu W.Q."/>
            <person name="Ren C.Q."/>
            <person name="Zhang X.Y."/>
            <person name="Comes H.P."/>
            <person name="Liu X.H."/>
            <person name="Li Y.G."/>
            <person name="Kettle C.J."/>
            <person name="Jalonen R."/>
            <person name="Gaisberger H."/>
            <person name="Ma Y.Z."/>
            <person name="Qiu Y.X."/>
        </authorList>
    </citation>
    <scope>NUCLEOTIDE SEQUENCE [LARGE SCALE GENOMIC DNA]</scope>
    <source>
        <strain evidence="3">Hangzhou</strain>
    </source>
</reference>
<evidence type="ECO:0000313" key="3">
    <source>
        <dbReference type="EMBL" id="KAK9277708.1"/>
    </source>
</evidence>
<feature type="domain" description="Piwi" evidence="2">
    <location>
        <begin position="243"/>
        <end position="350"/>
    </location>
</feature>
<comment type="caution">
    <text evidence="3">The sequence shown here is derived from an EMBL/GenBank/DDBJ whole genome shotgun (WGS) entry which is preliminary data.</text>
</comment>
<gene>
    <name evidence="3" type="ORF">L1049_007255</name>
</gene>
<dbReference type="PROSITE" id="PS50889">
    <property type="entry name" value="S4"/>
    <property type="match status" value="1"/>
</dbReference>
<name>A0AAP0RIH9_LIQFO</name>
<evidence type="ECO:0000259" key="2">
    <source>
        <dbReference type="PROSITE" id="PS50822"/>
    </source>
</evidence>
<keyword evidence="4" id="KW-1185">Reference proteome</keyword>
<sequence>MGENILVDIKEVPMYVEPCCAMKDTLSGCRISILQCQCQMVRIRIKSLAPITKGHHLAKTAVVETAGLSPQNRSSLGKIQEKPPWKKVSITPWLSNTVNQDVMNQLIHLPGESDFDGQRPAYDGKKNLYTAVLLPFKEKKFVICNAGLSRSCCQSSLKWVNLFQASAKNFFSPIEEVLEGLMVEVDLGGCIERHKIIGISDLPTSELMHILVNGRILDIPSYRCKPRDIIIVGDLPPTKPLGVSQVVASMGWPEVTKYRTLVSPQPKPDPVDHAGEREIIQNLFKEDDTEKGLDDKGMIREQLLAFEKSTRHRPWRIIMYRNGVSEGQCKKVLQNELDAIRKACSSIDES</sequence>
<dbReference type="Pfam" id="PF16486">
    <property type="entry name" value="ArgoN"/>
    <property type="match status" value="1"/>
</dbReference>
<proteinExistence type="predicted"/>
<dbReference type="EMBL" id="JBBPBK010000010">
    <property type="protein sequence ID" value="KAK9277708.1"/>
    <property type="molecule type" value="Genomic_DNA"/>
</dbReference>
<evidence type="ECO:0000256" key="1">
    <source>
        <dbReference type="PROSITE-ProRule" id="PRU00182"/>
    </source>
</evidence>
<organism evidence="3 4">
    <name type="scientific">Liquidambar formosana</name>
    <name type="common">Formosan gum</name>
    <dbReference type="NCBI Taxonomy" id="63359"/>
    <lineage>
        <taxon>Eukaryota</taxon>
        <taxon>Viridiplantae</taxon>
        <taxon>Streptophyta</taxon>
        <taxon>Embryophyta</taxon>
        <taxon>Tracheophyta</taxon>
        <taxon>Spermatophyta</taxon>
        <taxon>Magnoliopsida</taxon>
        <taxon>eudicotyledons</taxon>
        <taxon>Gunneridae</taxon>
        <taxon>Pentapetalae</taxon>
        <taxon>Saxifragales</taxon>
        <taxon>Altingiaceae</taxon>
        <taxon>Liquidambar</taxon>
    </lineage>
</organism>
<dbReference type="CDD" id="cd00165">
    <property type="entry name" value="S4"/>
    <property type="match status" value="1"/>
</dbReference>
<dbReference type="InterPro" id="IPR012337">
    <property type="entry name" value="RNaseH-like_sf"/>
</dbReference>
<dbReference type="SUPFAM" id="SSF55174">
    <property type="entry name" value="Alpha-L RNA-binding motif"/>
    <property type="match status" value="1"/>
</dbReference>
<dbReference type="PANTHER" id="PTHR22891">
    <property type="entry name" value="EUKARYOTIC TRANSLATION INITIATION FACTOR 2C"/>
    <property type="match status" value="1"/>
</dbReference>
<keyword evidence="1" id="KW-0694">RNA-binding</keyword>
<dbReference type="SUPFAM" id="SSF53098">
    <property type="entry name" value="Ribonuclease H-like"/>
    <property type="match status" value="1"/>
</dbReference>